<dbReference type="EMBL" id="MN369761">
    <property type="protein sequence ID" value="QGH80363.1"/>
    <property type="molecule type" value="Genomic_DNA"/>
</dbReference>
<evidence type="ECO:0000313" key="1">
    <source>
        <dbReference type="EMBL" id="QGH80363.1"/>
    </source>
</evidence>
<gene>
    <name evidence="1" type="primary">83</name>
    <name evidence="1" type="ORF">SEA_MALTHUS_83</name>
</gene>
<accession>A0A5Q2WRD6</accession>
<sequence length="36" mass="4361">MYDHKAYEEMLFAEESERRRVEYTQGHAEQAARLSK</sequence>
<reference evidence="1 2" key="1">
    <citation type="submission" date="2019-08" db="EMBL/GenBank/DDBJ databases">
        <authorList>
            <person name="Boehm C.M."/>
            <person name="Ahlbrecht B.C."/>
            <person name="Bau H.M."/>
            <person name="Bodnar H.M."/>
            <person name="Burns G.P."/>
            <person name="Craven C.R."/>
            <person name="Fath Z.K."/>
            <person name="Holm M.B."/>
            <person name="Lula M.B."/>
            <person name="Pastian K.J."/>
            <person name="Popiel J.K."/>
            <person name="Postl L.C."/>
            <person name="Weisbrod J.M."/>
            <person name="Whitman F.C."/>
            <person name="Angstman J.M."/>
            <person name="Zimmerman M.D."/>
            <person name="Fleischacker C.L."/>
            <person name="Molloy S.D."/>
            <person name="Garlena R.A."/>
            <person name="Russell D.A."/>
            <person name="Pope W.H."/>
            <person name="Jacobs-Sera D."/>
            <person name="Hatfull G.F."/>
        </authorList>
    </citation>
    <scope>NUCLEOTIDE SEQUENCE [LARGE SCALE GENOMIC DNA]</scope>
</reference>
<evidence type="ECO:0000313" key="2">
    <source>
        <dbReference type="Proteomes" id="UP000412365"/>
    </source>
</evidence>
<protein>
    <submittedName>
        <fullName evidence="1">Uncharacterized protein</fullName>
    </submittedName>
</protein>
<dbReference type="Proteomes" id="UP000412365">
    <property type="component" value="Segment"/>
</dbReference>
<proteinExistence type="predicted"/>
<organism evidence="1 2">
    <name type="scientific">Mycobacterium phage Malthus</name>
    <dbReference type="NCBI Taxonomy" id="2592661"/>
    <lineage>
        <taxon>Viruses</taxon>
        <taxon>Duplodnaviria</taxon>
        <taxon>Heunggongvirae</taxon>
        <taxon>Uroviricota</taxon>
        <taxon>Caudoviricetes</taxon>
        <taxon>Weiservirinae</taxon>
        <taxon>Fionnbharthvirus</taxon>
        <taxon>Fionnbharthvirus fionnbharth</taxon>
    </lineage>
</organism>
<name>A0A5Q2WRD6_9CAUD</name>